<keyword evidence="6 9" id="KW-0067">ATP-binding</keyword>
<dbReference type="PROSITE" id="PS51194">
    <property type="entry name" value="HELICASE_CTER"/>
    <property type="match status" value="1"/>
</dbReference>
<dbReference type="Pfam" id="PF02559">
    <property type="entry name" value="CarD_TRCF_RID"/>
    <property type="match status" value="1"/>
</dbReference>
<dbReference type="GO" id="GO:0003678">
    <property type="term" value="F:DNA helicase activity"/>
    <property type="evidence" value="ECO:0007669"/>
    <property type="project" value="TreeGrafter"/>
</dbReference>
<dbReference type="Gene3D" id="3.30.2060.10">
    <property type="entry name" value="Penicillin-binding protein 1b domain"/>
    <property type="match status" value="1"/>
</dbReference>
<evidence type="ECO:0000256" key="1">
    <source>
        <dbReference type="ARBA" id="ARBA00022490"/>
    </source>
</evidence>
<dbReference type="NCBIfam" id="TIGR00580">
    <property type="entry name" value="mfd"/>
    <property type="match status" value="1"/>
</dbReference>
<dbReference type="SMART" id="SM00490">
    <property type="entry name" value="HELICc"/>
    <property type="match status" value="1"/>
</dbReference>
<dbReference type="Pfam" id="PF00270">
    <property type="entry name" value="DEAD"/>
    <property type="match status" value="1"/>
</dbReference>
<evidence type="ECO:0000259" key="11">
    <source>
        <dbReference type="PROSITE" id="PS51192"/>
    </source>
</evidence>
<keyword evidence="8 9" id="KW-0234">DNA repair</keyword>
<dbReference type="InterPro" id="IPR037235">
    <property type="entry name" value="TRCF-like_C_D7"/>
</dbReference>
<name>A0A9Q7AN77_9BACT</name>
<protein>
    <recommendedName>
        <fullName evidence="9">Transcription-repair-coupling factor</fullName>
        <shortName evidence="9">TRCF</shortName>
        <ecNumber evidence="9">3.6.4.-</ecNumber>
    </recommendedName>
</protein>
<comment type="subcellular location">
    <subcellularLocation>
        <location evidence="9">Cytoplasm</location>
    </subcellularLocation>
</comment>
<keyword evidence="7 9" id="KW-0238">DNA-binding</keyword>
<dbReference type="Gene3D" id="3.40.50.300">
    <property type="entry name" value="P-loop containing nucleotide triphosphate hydrolases"/>
    <property type="match status" value="2"/>
</dbReference>
<dbReference type="GO" id="GO:0016787">
    <property type="term" value="F:hydrolase activity"/>
    <property type="evidence" value="ECO:0007669"/>
    <property type="project" value="UniProtKB-KW"/>
</dbReference>
<evidence type="ECO:0000256" key="3">
    <source>
        <dbReference type="ARBA" id="ARBA00022763"/>
    </source>
</evidence>
<dbReference type="InterPro" id="IPR041471">
    <property type="entry name" value="UvrB_inter"/>
</dbReference>
<feature type="domain" description="Helicase ATP-binding" evidence="11">
    <location>
        <begin position="519"/>
        <end position="680"/>
    </location>
</feature>
<comment type="similarity">
    <text evidence="9">In the N-terminal section; belongs to the UvrB family.</text>
</comment>
<dbReference type="InterPro" id="IPR003711">
    <property type="entry name" value="CarD-like/TRCF_RID"/>
</dbReference>
<feature type="region of interest" description="Disordered" evidence="10">
    <location>
        <begin position="430"/>
        <end position="452"/>
    </location>
</feature>
<dbReference type="GO" id="GO:0006355">
    <property type="term" value="P:regulation of DNA-templated transcription"/>
    <property type="evidence" value="ECO:0007669"/>
    <property type="project" value="UniProtKB-UniRule"/>
</dbReference>
<dbReference type="InterPro" id="IPR047112">
    <property type="entry name" value="RecG/Mfd"/>
</dbReference>
<dbReference type="InterPro" id="IPR027417">
    <property type="entry name" value="P-loop_NTPase"/>
</dbReference>
<dbReference type="SUPFAM" id="SSF52540">
    <property type="entry name" value="P-loop containing nucleoside triphosphate hydrolases"/>
    <property type="match status" value="3"/>
</dbReference>
<evidence type="ECO:0000256" key="7">
    <source>
        <dbReference type="ARBA" id="ARBA00023125"/>
    </source>
</evidence>
<dbReference type="RefSeq" id="WP_274372429.1">
    <property type="nucleotide sequence ID" value="NZ_CP072943.1"/>
</dbReference>
<comment type="similarity">
    <text evidence="9">In the C-terminal section; belongs to the helicase family. RecG subfamily.</text>
</comment>
<dbReference type="GO" id="GO:0005737">
    <property type="term" value="C:cytoplasm"/>
    <property type="evidence" value="ECO:0007669"/>
    <property type="project" value="UniProtKB-SubCell"/>
</dbReference>
<dbReference type="SUPFAM" id="SSF143517">
    <property type="entry name" value="TRCF domain-like"/>
    <property type="match status" value="1"/>
</dbReference>
<evidence type="ECO:0000256" key="10">
    <source>
        <dbReference type="SAM" id="MobiDB-lite"/>
    </source>
</evidence>
<dbReference type="PANTHER" id="PTHR47964">
    <property type="entry name" value="ATP-DEPENDENT DNA HELICASE HOMOLOG RECG, CHLOROPLASTIC"/>
    <property type="match status" value="1"/>
</dbReference>
<evidence type="ECO:0000256" key="5">
    <source>
        <dbReference type="ARBA" id="ARBA00022806"/>
    </source>
</evidence>
<dbReference type="SMART" id="SM00487">
    <property type="entry name" value="DEXDc"/>
    <property type="match status" value="1"/>
</dbReference>
<evidence type="ECO:0000256" key="6">
    <source>
        <dbReference type="ARBA" id="ARBA00022840"/>
    </source>
</evidence>
<sequence length="1047" mass="116912">MASDGLPSGFFQLSQERWHRGTSVHVAAGGAAWLWACGAPSSPLLVLLPDGNQVRDFLWNAESLWPDVGRLHLEEPSLTGEGARAALLLQRGETLSRWHRGGGLLVASPGALMAPYSVHDRLFPVARGEAVGRETLLRWLQETGYERVDLVWAPGQFVVRGSIVDLFDPAYRLPLRLEFFDDDIESLRSFRPEDQRSVATFDRLELHGIHGRSELPPLEAFFPAEARLLLCDPAKIETQAEAFSWLWSRLAEEESLPPLLPWLDLAFTLGRLPRIRIEKDLARSALRRNILPLPSFRGRWRDVEASLVQWSSPWQVTVFSRNAQVLLWARERGCRTVEGSLSNGFQDLDNRIVCLTDTELLGLSTPPSGGRSVPREWSDQIHPGQWVIHEDYGLGRFLGVERVDVSGGTQEHLALQFAEDRRLLIPTAQIDRLTPHHPAPGEEPEPDDLRRRNWKKAVERSRESAQETARALLEIYAKRETLQGFAFPPDDALQEAFESSFPYVETNDQLRAIDDVKRDMERPVPMDRLIVGDVGYGKTEVALRAAFKAVLAGKQVALLVPTTLLAQQHQETFSGRLGPFGVEIGLLSRFVTTATQRKIIADTAEGKIDILIGTHRLVQKDVDFRDLGLLIVDEEHRFGVLHKERLKERFPHVDVLTLTATPIPRTLHLSLGGIRDISLISTPPRDRHPVITVAGPWRDDLVRRAVARELARGGQVFFVHNRVRTIGARAEMLRRLFPESRLSVAHGQMAEGPLERTVAAFVRGESDILVCTTIVESGLDIARANTLIVDDAQDLGLAQMYQLRGRVGRRSEQAFALFLYPDDKEISRESRERLEAIAEIADLGTGYRLSLRDLEIRGGGEIIGTSQHGHGADRVGYLYYYKMLEEEIARLKGEERRETVIEVRIPASISEGYIPQPAIRLALYRRILRARNGSELRDLALELDDRFGTMPSGVAFLLALARLRLLGATRGIARIVSGEDQTVIEGDIPRLAPLLLAAGGWLLTEGRAFGPGGSPALVDLASRIDDGNADESKKEGLHRDVFQGGEI</sequence>
<dbReference type="InterPro" id="IPR005118">
    <property type="entry name" value="TRCF_C"/>
</dbReference>
<dbReference type="Pfam" id="PF03461">
    <property type="entry name" value="TRCF"/>
    <property type="match status" value="1"/>
</dbReference>
<dbReference type="SMART" id="SM00982">
    <property type="entry name" value="TRCF"/>
    <property type="match status" value="1"/>
</dbReference>
<dbReference type="PROSITE" id="PS51192">
    <property type="entry name" value="HELICASE_ATP_BIND_1"/>
    <property type="match status" value="1"/>
</dbReference>
<keyword evidence="1 9" id="KW-0963">Cytoplasm</keyword>
<dbReference type="SUPFAM" id="SSF141259">
    <property type="entry name" value="CarD-like"/>
    <property type="match status" value="1"/>
</dbReference>
<evidence type="ECO:0000313" key="14">
    <source>
        <dbReference type="Proteomes" id="UP000671879"/>
    </source>
</evidence>
<accession>A0A9Q7AN77</accession>
<dbReference type="GO" id="GO:0005524">
    <property type="term" value="F:ATP binding"/>
    <property type="evidence" value="ECO:0007669"/>
    <property type="project" value="UniProtKB-UniRule"/>
</dbReference>
<dbReference type="PANTHER" id="PTHR47964:SF1">
    <property type="entry name" value="ATP-DEPENDENT DNA HELICASE HOMOLOG RECG, CHLOROPLASTIC"/>
    <property type="match status" value="1"/>
</dbReference>
<keyword evidence="14" id="KW-1185">Reference proteome</keyword>
<dbReference type="Gene3D" id="2.40.10.170">
    <property type="match status" value="1"/>
</dbReference>
<dbReference type="GO" id="GO:0003684">
    <property type="term" value="F:damaged DNA binding"/>
    <property type="evidence" value="ECO:0007669"/>
    <property type="project" value="InterPro"/>
</dbReference>
<organism evidence="13 14">
    <name type="scientific">Aminithiophilus ramosus</name>
    <dbReference type="NCBI Taxonomy" id="3029084"/>
    <lineage>
        <taxon>Bacteria</taxon>
        <taxon>Thermotogati</taxon>
        <taxon>Synergistota</taxon>
        <taxon>Synergistia</taxon>
        <taxon>Synergistales</taxon>
        <taxon>Aminithiophilaceae</taxon>
        <taxon>Aminithiophilus</taxon>
    </lineage>
</organism>
<keyword evidence="2 9" id="KW-0547">Nucleotide-binding</keyword>
<evidence type="ECO:0000256" key="8">
    <source>
        <dbReference type="ARBA" id="ARBA00023204"/>
    </source>
</evidence>
<reference evidence="14" key="1">
    <citation type="submission" date="2021-04" db="EMBL/GenBank/DDBJ databases">
        <title>A novel Synergistetes isolate from a pyrite-forming mixed culture.</title>
        <authorList>
            <person name="Bunk B."/>
            <person name="Sproer C."/>
            <person name="Spring S."/>
            <person name="Pester M."/>
        </authorList>
    </citation>
    <scope>NUCLEOTIDE SEQUENCE [LARGE SCALE GENOMIC DNA]</scope>
    <source>
        <strain evidence="14">J.5.4.2-T.3.5.2</strain>
    </source>
</reference>
<feature type="domain" description="Helicase C-terminal" evidence="12">
    <location>
        <begin position="697"/>
        <end position="857"/>
    </location>
</feature>
<dbReference type="KEGG" id="aram:KAR29_07710"/>
<dbReference type="HAMAP" id="MF_00969">
    <property type="entry name" value="TRCF"/>
    <property type="match status" value="1"/>
</dbReference>
<evidence type="ECO:0000313" key="13">
    <source>
        <dbReference type="EMBL" id="QTX31281.1"/>
    </source>
</evidence>
<dbReference type="SMART" id="SM01058">
    <property type="entry name" value="CarD_TRCF"/>
    <property type="match status" value="1"/>
</dbReference>
<dbReference type="Gene3D" id="3.40.50.11180">
    <property type="match status" value="1"/>
</dbReference>
<evidence type="ECO:0000256" key="9">
    <source>
        <dbReference type="HAMAP-Rule" id="MF_00969"/>
    </source>
</evidence>
<dbReference type="Proteomes" id="UP000671879">
    <property type="component" value="Chromosome"/>
</dbReference>
<dbReference type="InterPro" id="IPR014001">
    <property type="entry name" value="Helicase_ATP-bd"/>
</dbReference>
<gene>
    <name evidence="9 13" type="primary">mfd</name>
    <name evidence="13" type="ORF">KAR29_07710</name>
</gene>
<dbReference type="AlphaFoldDB" id="A0A9Q7AN77"/>
<evidence type="ECO:0000256" key="2">
    <source>
        <dbReference type="ARBA" id="ARBA00022741"/>
    </source>
</evidence>
<dbReference type="InterPro" id="IPR011545">
    <property type="entry name" value="DEAD/DEAH_box_helicase_dom"/>
</dbReference>
<comment type="function">
    <text evidence="9">Couples transcription and DNA repair by recognizing RNA polymerase (RNAP) stalled at DNA lesions. Mediates ATP-dependent release of RNAP and its truncated transcript from the DNA, and recruitment of nucleotide excision repair machinery to the damaged site.</text>
</comment>
<dbReference type="Gene3D" id="3.90.1150.50">
    <property type="entry name" value="Transcription-repair-coupling factor, D7 domain"/>
    <property type="match status" value="1"/>
</dbReference>
<keyword evidence="4 9" id="KW-0378">Hydrolase</keyword>
<evidence type="ECO:0000259" key="12">
    <source>
        <dbReference type="PROSITE" id="PS51194"/>
    </source>
</evidence>
<proteinExistence type="inferred from homology"/>
<dbReference type="Pfam" id="PF17757">
    <property type="entry name" value="UvrB_inter"/>
    <property type="match status" value="1"/>
</dbReference>
<dbReference type="Pfam" id="PF00271">
    <property type="entry name" value="Helicase_C"/>
    <property type="match status" value="1"/>
</dbReference>
<dbReference type="InterPro" id="IPR001650">
    <property type="entry name" value="Helicase_C-like"/>
</dbReference>
<dbReference type="CDD" id="cd17991">
    <property type="entry name" value="DEXHc_TRCF"/>
    <property type="match status" value="1"/>
</dbReference>
<evidence type="ECO:0000256" key="4">
    <source>
        <dbReference type="ARBA" id="ARBA00022801"/>
    </source>
</evidence>
<dbReference type="GO" id="GO:0000716">
    <property type="term" value="P:transcription-coupled nucleotide-excision repair, DNA damage recognition"/>
    <property type="evidence" value="ECO:0007669"/>
    <property type="project" value="UniProtKB-UniRule"/>
</dbReference>
<keyword evidence="5" id="KW-0347">Helicase</keyword>
<dbReference type="InterPro" id="IPR036101">
    <property type="entry name" value="CarD-like/TRCF_RID_sf"/>
</dbReference>
<dbReference type="EC" id="3.6.4.-" evidence="9"/>
<dbReference type="EMBL" id="CP072943">
    <property type="protein sequence ID" value="QTX31281.1"/>
    <property type="molecule type" value="Genomic_DNA"/>
</dbReference>
<dbReference type="InterPro" id="IPR004576">
    <property type="entry name" value="Mfd"/>
</dbReference>
<keyword evidence="3 9" id="KW-0227">DNA damage</keyword>